<keyword evidence="14" id="KW-0206">Cytoskeleton</keyword>
<dbReference type="PROSITE" id="PS00678">
    <property type="entry name" value="WD_REPEATS_1"/>
    <property type="match status" value="1"/>
</dbReference>
<keyword evidence="8" id="KW-0493">Microtubule</keyword>
<keyword evidence="15" id="KW-0966">Cell projection</keyword>
<dbReference type="CDD" id="cd00200">
    <property type="entry name" value="WD40"/>
    <property type="match status" value="1"/>
</dbReference>
<name>A0A8C2FE01_CYPCA</name>
<dbReference type="Gene3D" id="3.40.850.10">
    <property type="entry name" value="Kinesin motor domain"/>
    <property type="match status" value="1"/>
</dbReference>
<dbReference type="GO" id="GO:0005524">
    <property type="term" value="F:ATP binding"/>
    <property type="evidence" value="ECO:0007669"/>
    <property type="project" value="UniProtKB-UniRule"/>
</dbReference>
<evidence type="ECO:0000256" key="4">
    <source>
        <dbReference type="ARBA" id="ARBA00004624"/>
    </source>
</evidence>
<keyword evidence="10 17" id="KW-0547">Nucleotide-binding</keyword>
<dbReference type="SUPFAM" id="SSF52540">
    <property type="entry name" value="P-loop containing nucleoside triphosphate hydrolases"/>
    <property type="match status" value="1"/>
</dbReference>
<dbReference type="SUPFAM" id="SSF46579">
    <property type="entry name" value="Prefoldin"/>
    <property type="match status" value="1"/>
</dbReference>
<evidence type="ECO:0000256" key="3">
    <source>
        <dbReference type="ARBA" id="ARBA00004489"/>
    </source>
</evidence>
<dbReference type="SMART" id="SM00129">
    <property type="entry name" value="KISc"/>
    <property type="match status" value="1"/>
</dbReference>
<feature type="repeat" description="WD" evidence="16">
    <location>
        <begin position="1196"/>
        <end position="1235"/>
    </location>
</feature>
<dbReference type="InterPro" id="IPR056532">
    <property type="entry name" value="KIF21A/B_hel_2"/>
</dbReference>
<dbReference type="InterPro" id="IPR056533">
    <property type="entry name" value="KIF21A/B_hel_1"/>
</dbReference>
<evidence type="ECO:0000256" key="15">
    <source>
        <dbReference type="ARBA" id="ARBA00023273"/>
    </source>
</evidence>
<dbReference type="FunFam" id="2.130.10.10:FF:000164">
    <property type="entry name" value="Kinesin family member 21A"/>
    <property type="match status" value="1"/>
</dbReference>
<feature type="coiled-coil region" evidence="18">
    <location>
        <begin position="639"/>
        <end position="821"/>
    </location>
</feature>
<feature type="binding site" evidence="17">
    <location>
        <begin position="96"/>
        <end position="103"/>
    </location>
    <ligand>
        <name>ATP</name>
        <dbReference type="ChEBI" id="CHEBI:30616"/>
    </ligand>
</feature>
<dbReference type="GO" id="GO:0003777">
    <property type="term" value="F:microtubule motor activity"/>
    <property type="evidence" value="ECO:0007669"/>
    <property type="project" value="InterPro"/>
</dbReference>
<keyword evidence="13 17" id="KW-0505">Motor protein</keyword>
<dbReference type="Pfam" id="PF23203">
    <property type="entry name" value="KIF21A"/>
    <property type="match status" value="1"/>
</dbReference>
<dbReference type="Pfam" id="PF25764">
    <property type="entry name" value="KIF21A_4th"/>
    <property type="match status" value="1"/>
</dbReference>
<dbReference type="SMART" id="SM00320">
    <property type="entry name" value="WD40"/>
    <property type="match status" value="7"/>
</dbReference>
<dbReference type="SUPFAM" id="SSF50978">
    <property type="entry name" value="WD40 repeat-like"/>
    <property type="match status" value="1"/>
</dbReference>
<evidence type="ECO:0000256" key="2">
    <source>
        <dbReference type="ARBA" id="ARBA00004279"/>
    </source>
</evidence>
<dbReference type="InterPro" id="IPR019821">
    <property type="entry name" value="Kinesin_motor_CS"/>
</dbReference>
<proteinExistence type="inferred from homology"/>
<protein>
    <submittedName>
        <fullName evidence="21">Kinesin family member 21B</fullName>
    </submittedName>
</protein>
<dbReference type="FunFam" id="2.130.10.10:FF:000475">
    <property type="entry name" value="Kinesin family member 21B"/>
    <property type="match status" value="1"/>
</dbReference>
<keyword evidence="6" id="KW-0597">Phosphoprotein</keyword>
<evidence type="ECO:0000256" key="1">
    <source>
        <dbReference type="ARBA" id="ARBA00004245"/>
    </source>
</evidence>
<feature type="coiled-coil region" evidence="18">
    <location>
        <begin position="905"/>
        <end position="970"/>
    </location>
</feature>
<dbReference type="CDD" id="cd22262">
    <property type="entry name" value="Rcc_KIF21B"/>
    <property type="match status" value="1"/>
</dbReference>
<evidence type="ECO:0000256" key="19">
    <source>
        <dbReference type="SAM" id="MobiDB-lite"/>
    </source>
</evidence>
<evidence type="ECO:0000256" key="8">
    <source>
        <dbReference type="ARBA" id="ARBA00022701"/>
    </source>
</evidence>
<evidence type="ECO:0000256" key="7">
    <source>
        <dbReference type="ARBA" id="ARBA00022574"/>
    </source>
</evidence>
<reference evidence="21" key="1">
    <citation type="submission" date="2025-08" db="UniProtKB">
        <authorList>
            <consortium name="Ensembl"/>
        </authorList>
    </citation>
    <scope>IDENTIFICATION</scope>
</reference>
<keyword evidence="12 18" id="KW-0175">Coiled coil</keyword>
<feature type="compositionally biased region" description="Acidic residues" evidence="19">
    <location>
        <begin position="592"/>
        <end position="629"/>
    </location>
</feature>
<evidence type="ECO:0000256" key="10">
    <source>
        <dbReference type="ARBA" id="ARBA00022741"/>
    </source>
</evidence>
<dbReference type="GO" id="GO:0048731">
    <property type="term" value="P:system development"/>
    <property type="evidence" value="ECO:0007669"/>
    <property type="project" value="UniProtKB-ARBA"/>
</dbReference>
<evidence type="ECO:0000256" key="13">
    <source>
        <dbReference type="ARBA" id="ARBA00023175"/>
    </source>
</evidence>
<evidence type="ECO:0000256" key="17">
    <source>
        <dbReference type="PROSITE-ProRule" id="PRU00283"/>
    </source>
</evidence>
<comment type="subcellular location">
    <subcellularLocation>
        <location evidence="3">Cell projection</location>
        <location evidence="3">Axon</location>
    </subcellularLocation>
    <subcellularLocation>
        <location evidence="2">Cell projection</location>
        <location evidence="2">Dendrite</location>
    </subcellularLocation>
    <subcellularLocation>
        <location evidence="4">Cell projection</location>
        <location evidence="4">Growth cone</location>
    </subcellularLocation>
    <subcellularLocation>
        <location evidence="1">Cytoplasm</location>
        <location evidence="1">Cytoskeleton</location>
    </subcellularLocation>
</comment>
<dbReference type="PROSITE" id="PS50082">
    <property type="entry name" value="WD_REPEATS_2"/>
    <property type="match status" value="3"/>
</dbReference>
<dbReference type="FunFam" id="3.40.850.10:FF:000011">
    <property type="entry name" value="Kinesin family member 21A"/>
    <property type="match status" value="1"/>
</dbReference>
<dbReference type="GO" id="GO:0008017">
    <property type="term" value="F:microtubule binding"/>
    <property type="evidence" value="ECO:0007669"/>
    <property type="project" value="InterPro"/>
</dbReference>
<evidence type="ECO:0000256" key="9">
    <source>
        <dbReference type="ARBA" id="ARBA00022737"/>
    </source>
</evidence>
<dbReference type="FunFam" id="2.130.10.10:FF:000131">
    <property type="entry name" value="Kinesin family member 21A"/>
    <property type="match status" value="1"/>
</dbReference>
<dbReference type="GO" id="GO:0005875">
    <property type="term" value="C:microtubule associated complex"/>
    <property type="evidence" value="ECO:0007669"/>
    <property type="project" value="TreeGrafter"/>
</dbReference>
<dbReference type="GO" id="GO:0007018">
    <property type="term" value="P:microtubule-based movement"/>
    <property type="evidence" value="ECO:0007669"/>
    <property type="project" value="InterPro"/>
</dbReference>
<feature type="compositionally biased region" description="Low complexity" evidence="19">
    <location>
        <begin position="515"/>
        <end position="535"/>
    </location>
</feature>
<comment type="similarity">
    <text evidence="17">Belongs to the TRAFAC class myosin-kinesin ATPase superfamily. Kinesin family.</text>
</comment>
<feature type="repeat" description="WD" evidence="16">
    <location>
        <begin position="1433"/>
        <end position="1474"/>
    </location>
</feature>
<keyword evidence="7 16" id="KW-0853">WD repeat</keyword>
<dbReference type="PROSITE" id="PS50067">
    <property type="entry name" value="KINESIN_MOTOR_2"/>
    <property type="match status" value="1"/>
</dbReference>
<keyword evidence="9" id="KW-0677">Repeat</keyword>
<evidence type="ECO:0000256" key="16">
    <source>
        <dbReference type="PROSITE-ProRule" id="PRU00221"/>
    </source>
</evidence>
<evidence type="ECO:0000259" key="20">
    <source>
        <dbReference type="PROSITE" id="PS50067"/>
    </source>
</evidence>
<feature type="region of interest" description="Disordered" evidence="19">
    <location>
        <begin position="513"/>
        <end position="541"/>
    </location>
</feature>
<dbReference type="GO" id="GO:0030425">
    <property type="term" value="C:dendrite"/>
    <property type="evidence" value="ECO:0007669"/>
    <property type="project" value="UniProtKB-SubCell"/>
</dbReference>
<dbReference type="GO" id="GO:0051231">
    <property type="term" value="P:spindle elongation"/>
    <property type="evidence" value="ECO:0007669"/>
    <property type="project" value="TreeGrafter"/>
</dbReference>
<dbReference type="PANTHER" id="PTHR47969:SF28">
    <property type="entry name" value="KINESIN-LIKE PROTEIN KIF21B"/>
    <property type="match status" value="1"/>
</dbReference>
<accession>A0A8C2FE01</accession>
<feature type="repeat" description="WD" evidence="16">
    <location>
        <begin position="1392"/>
        <end position="1431"/>
    </location>
</feature>
<feature type="region of interest" description="Disordered" evidence="19">
    <location>
        <begin position="584"/>
        <end position="632"/>
    </location>
</feature>
<dbReference type="PROSITE" id="PS00411">
    <property type="entry name" value="KINESIN_MOTOR_1"/>
    <property type="match status" value="1"/>
</dbReference>
<sequence>KVSVQDKSKTITSINKKPSYKTRIRPQMAKEKIEGCHICTSVTPGEPQVLLGKDKAFTYDFVFDLDAQQHQIYSACVHKLIEGCFEGYNATVFAYGQTGSGKTYTMGTGFDVTVSEEEQGIIPRAVRHLFQGIQKHRLEAQSAGMPLPEFKVSAQFLELYNEEILDLFDSTRDPEARGRKSNIKIHEDGSGGIYTTGVTSRLVSSEEELLQCLKLGALSRTTASTQMNAQSSRSHAIFTIHLCQMRVCPQLQMNGEMNGVSDGSISQPEYETLTAKFHFVDLAGSERLKRTGATGERAREGISINCGLLALGNVISALGDQSKKAGHVPYRDSKLTRLLQDSLGGNSRTVMIACVSPSDRDFMETLNTLKYANRARNIKNKVIMNQDKTSQQISALRAEIARLQMEIMEYKAGKRVACEDGSDGFSDLFQENSMLQKENDTLRMRVKAMQETIDHLNTRVTQLLTNGVNLLLTKTGETNEEIGNLIQNYIREIEELRSKLLESEAMNESLRRSLSRLSARSPHPASHPSTPALALGSSPSVSMDAEMTDVIRQAKLDVERLKKKERNQRRKRVQKTVLRFDLSEQDGMYPLQEDDPGESGCDEEEEEEETREEDEFDSDESLVDSDSDSDEKVSLQADLADLTCEIEIKQRLIDELEISQRRLLMLKSQYEEKLILLQNKIRDTQLERDRVLHNLMSMENYTEEKASKIKSEYEKRLKEMNRDLLKLQAAQKEHARLLKNQSRYERELKKLQSEVAEMKKAKVALMKQMKEEQQRRRMIDARRNREIAQLKKEQRRQEYQIRALETQKRQQEIVLRRKTQEVTALRRLAKPMSERVAGRVARKLTSVDSGADSHRTPSSRVVNVSYTRKKFQRKSTSTSFSKSARQKWQSLERRIMDIVMQRMTITNVEADMDRLIKKREELSMQQEALLRKREKLLNEGFREDEEERLLQEMNEEIEVLNANIDYISDSLSDCQATIVQIEETKDELDSVDTSVVISSCSLAEARALLDYFLKASIDKGLQVAQKEAQIRLLEGQLRQTDVIGSSHNHMILDALREKAECIPELQALIHNVQQALFISVLCVITSRWQCSILKYLLHFLSQVEPRLSAQMKAVSAEYLGPILHLTSKNITKSLASLSEIHENGLLCCDILLSTSQTSALHNCVLKCCLSLCRGVITSTGGLKGGRTAPLQCVAMAEGHTKPVLCLDATDELLFTGSKDRTCKMWNLVTGQEIVTLRGHPNNVVSVKYCSYSGLVFTVSTSYIKVWDIRDSAKCVRTFTSSGQVVSGDACAGTTTRTITTAQGEYQINQIALNPSGPVLYAAAGNTVLTWDRNRMQATGKLTGHIGSVMCLTVGYSGGGKDQVITGSKDHYVKIFDVAEGTQGNIGPAHNFEPPHYDGIECLAVHGDVLFSGSRDNGIKKWDLGQQELIQQIPNAHKDWVCALAFVPGRPMLLSACRGGMLKVWNVDNFTPIGEIKGHDSPINAICANSKQIFTASRYVHQARENVPKNNNLLVMHDSWKNRSWGYVFFLMNWFANQTGQFVTFKNSR</sequence>
<dbReference type="InterPro" id="IPR001680">
    <property type="entry name" value="WD40_rpt"/>
</dbReference>
<dbReference type="InterPro" id="IPR036322">
    <property type="entry name" value="WD40_repeat_dom_sf"/>
</dbReference>
<evidence type="ECO:0000313" key="21">
    <source>
        <dbReference type="Ensembl" id="ENSCCRP00020054166.1"/>
    </source>
</evidence>
<keyword evidence="5" id="KW-0963">Cytoplasm</keyword>
<evidence type="ECO:0000256" key="12">
    <source>
        <dbReference type="ARBA" id="ARBA00023054"/>
    </source>
</evidence>
<dbReference type="GO" id="GO:0005874">
    <property type="term" value="C:microtubule"/>
    <property type="evidence" value="ECO:0007669"/>
    <property type="project" value="UniProtKB-KW"/>
</dbReference>
<dbReference type="InterPro" id="IPR036961">
    <property type="entry name" value="Kinesin_motor_dom_sf"/>
</dbReference>
<dbReference type="InterPro" id="IPR027417">
    <property type="entry name" value="P-loop_NTPase"/>
</dbReference>
<dbReference type="InterPro" id="IPR001752">
    <property type="entry name" value="Kinesin_motor_dom"/>
</dbReference>
<organism evidence="21 22">
    <name type="scientific">Cyprinus carpio</name>
    <name type="common">Common carp</name>
    <dbReference type="NCBI Taxonomy" id="7962"/>
    <lineage>
        <taxon>Eukaryota</taxon>
        <taxon>Metazoa</taxon>
        <taxon>Chordata</taxon>
        <taxon>Craniata</taxon>
        <taxon>Vertebrata</taxon>
        <taxon>Euteleostomi</taxon>
        <taxon>Actinopterygii</taxon>
        <taxon>Neopterygii</taxon>
        <taxon>Teleostei</taxon>
        <taxon>Ostariophysi</taxon>
        <taxon>Cypriniformes</taxon>
        <taxon>Cyprinidae</taxon>
        <taxon>Cyprininae</taxon>
        <taxon>Cyprinus</taxon>
    </lineage>
</organism>
<dbReference type="PANTHER" id="PTHR47969">
    <property type="entry name" value="CHROMOSOME-ASSOCIATED KINESIN KIF4A-RELATED"/>
    <property type="match status" value="1"/>
</dbReference>
<dbReference type="Gene3D" id="2.130.10.10">
    <property type="entry name" value="YVTN repeat-like/Quinoprotein amine dehydrogenase"/>
    <property type="match status" value="3"/>
</dbReference>
<dbReference type="InterPro" id="IPR027640">
    <property type="entry name" value="Kinesin-like_fam"/>
</dbReference>
<evidence type="ECO:0000256" key="11">
    <source>
        <dbReference type="ARBA" id="ARBA00022840"/>
    </source>
</evidence>
<dbReference type="Pfam" id="PF00400">
    <property type="entry name" value="WD40"/>
    <property type="match status" value="5"/>
</dbReference>
<feature type="domain" description="Kinesin motor" evidence="20">
    <location>
        <begin position="17"/>
        <end position="378"/>
    </location>
</feature>
<evidence type="ECO:0000256" key="14">
    <source>
        <dbReference type="ARBA" id="ARBA00023212"/>
    </source>
</evidence>
<dbReference type="CDD" id="cd01372">
    <property type="entry name" value="KISc_KIF4"/>
    <property type="match status" value="1"/>
</dbReference>
<dbReference type="Pfam" id="PF00225">
    <property type="entry name" value="Kinesin"/>
    <property type="match status" value="1"/>
</dbReference>
<feature type="coiled-coil region" evidence="18">
    <location>
        <begin position="386"/>
        <end position="513"/>
    </location>
</feature>
<evidence type="ECO:0000256" key="5">
    <source>
        <dbReference type="ARBA" id="ARBA00022490"/>
    </source>
</evidence>
<dbReference type="GO" id="GO:0007052">
    <property type="term" value="P:mitotic spindle organization"/>
    <property type="evidence" value="ECO:0007669"/>
    <property type="project" value="TreeGrafter"/>
</dbReference>
<evidence type="ECO:0000313" key="22">
    <source>
        <dbReference type="Proteomes" id="UP000694701"/>
    </source>
</evidence>
<dbReference type="Ensembl" id="ENSCCRT00020059284.1">
    <property type="protein sequence ID" value="ENSCCRP00020054166.1"/>
    <property type="gene ID" value="ENSCCRG00020018347.1"/>
</dbReference>
<dbReference type="InterPro" id="IPR015943">
    <property type="entry name" value="WD40/YVTN_repeat-like_dom_sf"/>
</dbReference>
<dbReference type="InterPro" id="IPR019775">
    <property type="entry name" value="WD40_repeat_CS"/>
</dbReference>
<dbReference type="GO" id="GO:0030426">
    <property type="term" value="C:growth cone"/>
    <property type="evidence" value="ECO:0007669"/>
    <property type="project" value="UniProtKB-SubCell"/>
</dbReference>
<keyword evidence="11 17" id="KW-0067">ATP-binding</keyword>
<dbReference type="Pfam" id="PF23204">
    <property type="entry name" value="KIF21A_2nd"/>
    <property type="match status" value="1"/>
</dbReference>
<evidence type="ECO:0000256" key="6">
    <source>
        <dbReference type="ARBA" id="ARBA00022553"/>
    </source>
</evidence>
<dbReference type="PRINTS" id="PR00380">
    <property type="entry name" value="KINESINHEAVY"/>
</dbReference>
<dbReference type="Proteomes" id="UP000694701">
    <property type="component" value="Unplaced"/>
</dbReference>
<evidence type="ECO:0000256" key="18">
    <source>
        <dbReference type="SAM" id="Coils"/>
    </source>
</evidence>